<keyword evidence="2 6" id="KW-0349">Heme</keyword>
<dbReference type="SUPFAM" id="SSF46626">
    <property type="entry name" value="Cytochrome c"/>
    <property type="match status" value="1"/>
</dbReference>
<evidence type="ECO:0000256" key="5">
    <source>
        <dbReference type="ARBA" id="ARBA00023004"/>
    </source>
</evidence>
<dbReference type="Proteomes" id="UP000254060">
    <property type="component" value="Unassembled WGS sequence"/>
</dbReference>
<feature type="chain" id="PRO_5039258873" evidence="8">
    <location>
        <begin position="22"/>
        <end position="111"/>
    </location>
</feature>
<dbReference type="Gene3D" id="1.10.760.10">
    <property type="entry name" value="Cytochrome c-like domain"/>
    <property type="match status" value="1"/>
</dbReference>
<evidence type="ECO:0000256" key="4">
    <source>
        <dbReference type="ARBA" id="ARBA00022982"/>
    </source>
</evidence>
<evidence type="ECO:0000313" key="10">
    <source>
        <dbReference type="EMBL" id="STO07531.1"/>
    </source>
</evidence>
<accession>A0A377FRS4</accession>
<evidence type="ECO:0000256" key="7">
    <source>
        <dbReference type="PIRSR" id="PIRSR000025-2"/>
    </source>
</evidence>
<protein>
    <submittedName>
        <fullName evidence="10">Cytochrome c551</fullName>
    </submittedName>
</protein>
<evidence type="ECO:0000256" key="1">
    <source>
        <dbReference type="ARBA" id="ARBA00022448"/>
    </source>
</evidence>
<feature type="binding site" description="covalent" evidence="6">
    <location>
        <position position="50"/>
    </location>
    <ligand>
        <name>heme c</name>
        <dbReference type="ChEBI" id="CHEBI:61717"/>
    </ligand>
</feature>
<proteinExistence type="predicted"/>
<keyword evidence="1" id="KW-0813">Transport</keyword>
<dbReference type="PROSITE" id="PS51007">
    <property type="entry name" value="CYTC"/>
    <property type="match status" value="1"/>
</dbReference>
<dbReference type="Pfam" id="PF13442">
    <property type="entry name" value="Cytochrome_CBB3"/>
    <property type="match status" value="1"/>
</dbReference>
<dbReference type="NCBIfam" id="NF045774">
    <property type="entry name" value="cytochro_C551"/>
    <property type="match status" value="1"/>
</dbReference>
<dbReference type="PANTHER" id="PTHR37823">
    <property type="entry name" value="CYTOCHROME C-553-LIKE"/>
    <property type="match status" value="1"/>
</dbReference>
<keyword evidence="3 7" id="KW-0479">Metal-binding</keyword>
<dbReference type="InterPro" id="IPR009056">
    <property type="entry name" value="Cyt_c-like_dom"/>
</dbReference>
<sequence length="111" mass="11277">MKKWMMAIGLGAMLTLGACGGGDEEDTSSNGDTGSNTASVDAEAVYAQNCAACHGANLEGMSGPALTDVGARLSAEEIEGIIRNGKGAMPANVIQDDDEITAVSAWLAEKK</sequence>
<evidence type="ECO:0000256" key="6">
    <source>
        <dbReference type="PIRSR" id="PIRSR000025-1"/>
    </source>
</evidence>
<evidence type="ECO:0000259" key="9">
    <source>
        <dbReference type="PROSITE" id="PS51007"/>
    </source>
</evidence>
<dbReference type="PROSITE" id="PS51257">
    <property type="entry name" value="PROKAR_LIPOPROTEIN"/>
    <property type="match status" value="1"/>
</dbReference>
<evidence type="ECO:0000313" key="11">
    <source>
        <dbReference type="Proteomes" id="UP000254060"/>
    </source>
</evidence>
<dbReference type="InterPro" id="IPR036909">
    <property type="entry name" value="Cyt_c-like_dom_sf"/>
</dbReference>
<feature type="binding site" description="axial binding residue" evidence="7">
    <location>
        <position position="89"/>
    </location>
    <ligand>
        <name>heme c</name>
        <dbReference type="ChEBI" id="CHEBI:61717"/>
    </ligand>
    <ligandPart>
        <name>Fe</name>
        <dbReference type="ChEBI" id="CHEBI:18248"/>
    </ligandPart>
</feature>
<dbReference type="OrthoDB" id="7933886at2"/>
<evidence type="ECO:0000256" key="3">
    <source>
        <dbReference type="ARBA" id="ARBA00022723"/>
    </source>
</evidence>
<dbReference type="InterPro" id="IPR051811">
    <property type="entry name" value="Cytochrome_c550/c551-like"/>
</dbReference>
<dbReference type="InterPro" id="IPR054782">
    <property type="entry name" value="Cytochro_C551"/>
</dbReference>
<dbReference type="GO" id="GO:0005506">
    <property type="term" value="F:iron ion binding"/>
    <property type="evidence" value="ECO:0007669"/>
    <property type="project" value="InterPro"/>
</dbReference>
<dbReference type="EMBL" id="UGGP01000001">
    <property type="protein sequence ID" value="STO07531.1"/>
    <property type="molecule type" value="Genomic_DNA"/>
</dbReference>
<comment type="PTM">
    <text evidence="6">Binds 1 heme c group covalently per subunit.</text>
</comment>
<name>A0A377FRS4_9BACL</name>
<gene>
    <name evidence="10" type="primary">cccB</name>
    <name evidence="10" type="ORF">NCTC13163_00879</name>
</gene>
<organism evidence="10 11">
    <name type="scientific">Exiguobacterium aurantiacum</name>
    <dbReference type="NCBI Taxonomy" id="33987"/>
    <lineage>
        <taxon>Bacteria</taxon>
        <taxon>Bacillati</taxon>
        <taxon>Bacillota</taxon>
        <taxon>Bacilli</taxon>
        <taxon>Bacillales</taxon>
        <taxon>Bacillales Family XII. Incertae Sedis</taxon>
        <taxon>Exiguobacterium</taxon>
    </lineage>
</organism>
<dbReference type="GO" id="GO:0016020">
    <property type="term" value="C:membrane"/>
    <property type="evidence" value="ECO:0007669"/>
    <property type="project" value="InterPro"/>
</dbReference>
<dbReference type="RefSeq" id="WP_029334577.1">
    <property type="nucleotide sequence ID" value="NZ_UGGP01000001.1"/>
</dbReference>
<dbReference type="AlphaFoldDB" id="A0A377FRS4"/>
<keyword evidence="8" id="KW-0732">Signal</keyword>
<dbReference type="GO" id="GO:0009055">
    <property type="term" value="F:electron transfer activity"/>
    <property type="evidence" value="ECO:0007669"/>
    <property type="project" value="InterPro"/>
</dbReference>
<feature type="signal peptide" evidence="8">
    <location>
        <begin position="1"/>
        <end position="21"/>
    </location>
</feature>
<dbReference type="GO" id="GO:0020037">
    <property type="term" value="F:heme binding"/>
    <property type="evidence" value="ECO:0007669"/>
    <property type="project" value="InterPro"/>
</dbReference>
<dbReference type="STRING" id="1397694.GCA_000702585_01393"/>
<dbReference type="InterPro" id="IPR012218">
    <property type="entry name" value="Cyt_c_BACSU-c550-type"/>
</dbReference>
<keyword evidence="5 7" id="KW-0408">Iron</keyword>
<evidence type="ECO:0000256" key="2">
    <source>
        <dbReference type="ARBA" id="ARBA00022617"/>
    </source>
</evidence>
<feature type="binding site" description="axial binding residue" evidence="7">
    <location>
        <position position="54"/>
    </location>
    <ligand>
        <name>heme c</name>
        <dbReference type="ChEBI" id="CHEBI:61717"/>
    </ligand>
    <ligandPart>
        <name>Fe</name>
        <dbReference type="ChEBI" id="CHEBI:18248"/>
    </ligandPart>
</feature>
<feature type="domain" description="Cytochrome c" evidence="9">
    <location>
        <begin position="37"/>
        <end position="111"/>
    </location>
</feature>
<reference evidence="10 11" key="1">
    <citation type="submission" date="2018-06" db="EMBL/GenBank/DDBJ databases">
        <authorList>
            <consortium name="Pathogen Informatics"/>
            <person name="Doyle S."/>
        </authorList>
    </citation>
    <scope>NUCLEOTIDE SEQUENCE [LARGE SCALE GENOMIC DNA]</scope>
    <source>
        <strain evidence="10 11">NCTC13163</strain>
    </source>
</reference>
<dbReference type="PIRSF" id="PIRSF000025">
    <property type="entry name" value="Cytc_Bsub_c550"/>
    <property type="match status" value="1"/>
</dbReference>
<dbReference type="PANTHER" id="PTHR37823:SF4">
    <property type="entry name" value="MENAQUINOL-CYTOCHROME C REDUCTASE CYTOCHROME B_C SUBUNIT"/>
    <property type="match status" value="1"/>
</dbReference>
<evidence type="ECO:0000256" key="8">
    <source>
        <dbReference type="SAM" id="SignalP"/>
    </source>
</evidence>
<feature type="binding site" description="covalent" evidence="6">
    <location>
        <position position="53"/>
    </location>
    <ligand>
        <name>heme c</name>
        <dbReference type="ChEBI" id="CHEBI:61717"/>
    </ligand>
</feature>
<keyword evidence="4" id="KW-0249">Electron transport</keyword>